<dbReference type="Proteomes" id="UP001163850">
    <property type="component" value="Unassembled WGS sequence"/>
</dbReference>
<protein>
    <submittedName>
        <fullName evidence="1">Uncharacterized protein</fullName>
    </submittedName>
</protein>
<dbReference type="GO" id="GO:0000981">
    <property type="term" value="F:DNA-binding transcription factor activity, RNA polymerase II-specific"/>
    <property type="evidence" value="ECO:0007669"/>
    <property type="project" value="InterPro"/>
</dbReference>
<dbReference type="SUPFAM" id="SSF57701">
    <property type="entry name" value="Zn2/Cys6 DNA-binding domain"/>
    <property type="match status" value="1"/>
</dbReference>
<dbReference type="GO" id="GO:0008270">
    <property type="term" value="F:zinc ion binding"/>
    <property type="evidence" value="ECO:0007669"/>
    <property type="project" value="InterPro"/>
</dbReference>
<comment type="caution">
    <text evidence="1">The sequence shown here is derived from an EMBL/GenBank/DDBJ whole genome shotgun (WGS) entry which is preliminary data.</text>
</comment>
<accession>A0AA38USQ3</accession>
<reference evidence="1" key="1">
    <citation type="submission" date="2022-08" db="EMBL/GenBank/DDBJ databases">
        <authorList>
            <consortium name="DOE Joint Genome Institute"/>
            <person name="Min B."/>
            <person name="Riley R."/>
            <person name="Sierra-Patev S."/>
            <person name="Naranjo-Ortiz M."/>
            <person name="Looney B."/>
            <person name="Konkel Z."/>
            <person name="Slot J.C."/>
            <person name="Sakamoto Y."/>
            <person name="Steenwyk J.L."/>
            <person name="Rokas A."/>
            <person name="Carro J."/>
            <person name="Camarero S."/>
            <person name="Ferreira P."/>
            <person name="Molpeceres G."/>
            <person name="Ruiz-Duenas F.J."/>
            <person name="Serrano A."/>
            <person name="Henrissat B."/>
            <person name="Drula E."/>
            <person name="Hughes K.W."/>
            <person name="Mata J.L."/>
            <person name="Ishikawa N.K."/>
            <person name="Vargas-Isla R."/>
            <person name="Ushijima S."/>
            <person name="Smith C.A."/>
            <person name="Ahrendt S."/>
            <person name="Andreopoulos W."/>
            <person name="He G."/>
            <person name="Labutti K."/>
            <person name="Lipzen A."/>
            <person name="Ng V."/>
            <person name="Sandor L."/>
            <person name="Barry K."/>
            <person name="Martinez A.T."/>
            <person name="Xiao Y."/>
            <person name="Gibbons J.G."/>
            <person name="Terashima K."/>
            <person name="Hibbett D.S."/>
            <person name="Grigoriev I.V."/>
        </authorList>
    </citation>
    <scope>NUCLEOTIDE SEQUENCE</scope>
    <source>
        <strain evidence="1">TFB7829</strain>
    </source>
</reference>
<dbReference type="InterPro" id="IPR036864">
    <property type="entry name" value="Zn2-C6_fun-type_DNA-bd_sf"/>
</dbReference>
<name>A0AA38USQ3_9AGAR</name>
<dbReference type="EMBL" id="MU802010">
    <property type="protein sequence ID" value="KAJ3983786.1"/>
    <property type="molecule type" value="Genomic_DNA"/>
</dbReference>
<dbReference type="AlphaFoldDB" id="A0AA38USQ3"/>
<organism evidence="1 2">
    <name type="scientific">Lentinula detonsa</name>
    <dbReference type="NCBI Taxonomy" id="2804962"/>
    <lineage>
        <taxon>Eukaryota</taxon>
        <taxon>Fungi</taxon>
        <taxon>Dikarya</taxon>
        <taxon>Basidiomycota</taxon>
        <taxon>Agaricomycotina</taxon>
        <taxon>Agaricomycetes</taxon>
        <taxon>Agaricomycetidae</taxon>
        <taxon>Agaricales</taxon>
        <taxon>Marasmiineae</taxon>
        <taxon>Omphalotaceae</taxon>
        <taxon>Lentinula</taxon>
    </lineage>
</organism>
<gene>
    <name evidence="1" type="ORF">F5890DRAFT_1520916</name>
</gene>
<sequence>MDLSEPKKRRIQNACLRCRQRKGKYMSYLNYSYPADKTLFQFAVSDSGLMPNKICSGCINAGVDCAHNNLKKRRGPKRV</sequence>
<proteinExistence type="predicted"/>
<evidence type="ECO:0000313" key="1">
    <source>
        <dbReference type="EMBL" id="KAJ3983786.1"/>
    </source>
</evidence>
<evidence type="ECO:0000313" key="2">
    <source>
        <dbReference type="Proteomes" id="UP001163850"/>
    </source>
</evidence>